<evidence type="ECO:0000313" key="2">
    <source>
        <dbReference type="Proteomes" id="UP000507470"/>
    </source>
</evidence>
<reference evidence="1 2" key="1">
    <citation type="submission" date="2020-06" db="EMBL/GenBank/DDBJ databases">
        <authorList>
            <person name="Li R."/>
            <person name="Bekaert M."/>
        </authorList>
    </citation>
    <scope>NUCLEOTIDE SEQUENCE [LARGE SCALE GENOMIC DNA]</scope>
    <source>
        <strain evidence="2">wild</strain>
    </source>
</reference>
<sequence>MNGNSSNQDSYDYENLFGMRKTTYWEIYGVKRFPYRGRRRFTPLLCQSSDGGMIISNDVFGLTIKQFERMFEACLDKRKKHEQWILNLRYPDKSSNDYLEYLQSCTDCNKDHLVLLGNDQRQKYLYEHLVKTVGTEIDIRKRQRLFIIQDLIRNVLSTDYTQISSGSLAEGLDLPGSDLDIMFVIHDVDVIHNVSNIKQPIHRTTYVIETDIDHPGFARLRMVASKGGESIRVKCPSCPPGTCTGERIYASVNRFRDYHKQTFDYRTMEVHGPCLSDPSKSIDNAFCLRRKINQSNNKMLIPVLESIKSGGIDGLIKNLFLPDDRNYHLLKTHSESSSIMLDFIFYRSSGSFAILADISSWYKCLAFTKSLLKSESSAFIIDVCTYNYAEICKYVAQLLPSPNTIGNTYNIRKCYHRHLQYGIKTDAVSGWLLYASFYYVTGQFNVTLRLTDYILSRCSPDMLYIEAAYGCEMCEVHTNGYRQNVHSTMTLNDRIKMATVNAVQYCQHSSLIPEELQMEVKERRLITFTPFIMAHCLRFLSYHHLDDIFNRQRALRNLYLKVKNTVLIPLNTVSDSLTILGVCCEISGDKDAAYQCYEEALQCDCVISSTAEQRKSKLDGN</sequence>
<dbReference type="Proteomes" id="UP000507470">
    <property type="component" value="Unassembled WGS sequence"/>
</dbReference>
<proteinExistence type="predicted"/>
<name>A0A6J8F2N1_MYTCO</name>
<gene>
    <name evidence="1" type="ORF">MCOR_57771</name>
</gene>
<dbReference type="EMBL" id="CACVKT020010330">
    <property type="protein sequence ID" value="CAC5426016.1"/>
    <property type="molecule type" value="Genomic_DNA"/>
</dbReference>
<protein>
    <submittedName>
        <fullName evidence="1">Uncharacterized protein</fullName>
    </submittedName>
</protein>
<dbReference type="AlphaFoldDB" id="A0A6J8F2N1"/>
<dbReference type="OrthoDB" id="6054650at2759"/>
<evidence type="ECO:0000313" key="1">
    <source>
        <dbReference type="EMBL" id="CAC5426016.1"/>
    </source>
</evidence>
<keyword evidence="2" id="KW-1185">Reference proteome</keyword>
<accession>A0A6J8F2N1</accession>
<organism evidence="1 2">
    <name type="scientific">Mytilus coruscus</name>
    <name type="common">Sea mussel</name>
    <dbReference type="NCBI Taxonomy" id="42192"/>
    <lineage>
        <taxon>Eukaryota</taxon>
        <taxon>Metazoa</taxon>
        <taxon>Spiralia</taxon>
        <taxon>Lophotrochozoa</taxon>
        <taxon>Mollusca</taxon>
        <taxon>Bivalvia</taxon>
        <taxon>Autobranchia</taxon>
        <taxon>Pteriomorphia</taxon>
        <taxon>Mytilida</taxon>
        <taxon>Mytiloidea</taxon>
        <taxon>Mytilidae</taxon>
        <taxon>Mytilinae</taxon>
        <taxon>Mytilus</taxon>
    </lineage>
</organism>